<dbReference type="PROSITE" id="PS50222">
    <property type="entry name" value="EF_HAND_2"/>
    <property type="match status" value="1"/>
</dbReference>
<sequence length="579" mass="66236">MSRNDVRILLVGDDKVGKSSIVTSLIKDAFIPNVQHVIPEITIPPEVTPENVVTYIVDSSAHKENREQLNSEIRKADVICVVYAVDNKESFDRISSFWIPYIRTIRNNISIILVGNKIDVRGENTTNENLKEEIMPILKNFKEIETCIECSAKSNINISEVIYFAQKAILYPTAPIYDSQINALKPECVKALSRIFKLCDLKNNGILSDEEIMKFQKYCFSQPLSEEELFQVKEIIKENYPEGISENGLTQNGFLFLHKLFICQGSVETTWKVLRKYGYDDDLSFREDFIHPKMDIPEECKIELKKDGYEFLKNLFNKYDKNHDGALNPLELDELFSLTPGNPWASMDIQQSFITDKNGNITLQGFLSQWSLITWLDYKVTLEYLAYFGYDNITSVLKIISMSKKHHKRNKKLKRNVYSCCVLGATGSGKTSLLKGLINKPFTESYQTTTKRFCVANSLMIGDGKKYLIMDEVGPKYDSELLSSKKRLDTYDVLVFIYDSSDIHSFAYIANLRKQYNLTGYPIVYISTKNDCVAVEQGYEEQPDEYCRNIGLSIPVRISLKTNTLSDVYNLIVGIGMNP</sequence>
<evidence type="ECO:0000256" key="3">
    <source>
        <dbReference type="ARBA" id="ARBA00007981"/>
    </source>
</evidence>
<organism evidence="19 20">
    <name type="scientific">Neocallimastix californiae</name>
    <dbReference type="NCBI Taxonomy" id="1754190"/>
    <lineage>
        <taxon>Eukaryota</taxon>
        <taxon>Fungi</taxon>
        <taxon>Fungi incertae sedis</taxon>
        <taxon>Chytridiomycota</taxon>
        <taxon>Chytridiomycota incertae sedis</taxon>
        <taxon>Neocallimastigomycetes</taxon>
        <taxon>Neocallimastigales</taxon>
        <taxon>Neocallimastigaceae</taxon>
        <taxon>Neocallimastix</taxon>
    </lineage>
</organism>
<dbReference type="PANTHER" id="PTHR46819:SF1">
    <property type="entry name" value="EF-HAND CALCIUM-BINDING DOMAIN-CONTAINING PROTEIN 7"/>
    <property type="match status" value="1"/>
</dbReference>
<dbReference type="InterPro" id="IPR002048">
    <property type="entry name" value="EF_hand_dom"/>
</dbReference>
<dbReference type="SMART" id="SM00174">
    <property type="entry name" value="RHO"/>
    <property type="match status" value="1"/>
</dbReference>
<evidence type="ECO:0000256" key="14">
    <source>
        <dbReference type="ARBA" id="ARBA00023134"/>
    </source>
</evidence>
<dbReference type="Pfam" id="PF08355">
    <property type="entry name" value="EF_assoc_1"/>
    <property type="match status" value="1"/>
</dbReference>
<evidence type="ECO:0000259" key="17">
    <source>
        <dbReference type="PROSITE" id="PS50222"/>
    </source>
</evidence>
<dbReference type="PROSITE" id="PS51423">
    <property type="entry name" value="MIRO"/>
    <property type="match status" value="2"/>
</dbReference>
<gene>
    <name evidence="19" type="ORF">LY90DRAFT_398898</name>
</gene>
<dbReference type="GO" id="GO:0005525">
    <property type="term" value="F:GTP binding"/>
    <property type="evidence" value="ECO:0007669"/>
    <property type="project" value="UniProtKB-KW"/>
</dbReference>
<dbReference type="SMART" id="SM00175">
    <property type="entry name" value="RAB"/>
    <property type="match status" value="1"/>
</dbReference>
<accession>A0A1Y2F570</accession>
<dbReference type="Pfam" id="PF08356">
    <property type="entry name" value="EF_assoc_2"/>
    <property type="match status" value="1"/>
</dbReference>
<dbReference type="InterPro" id="IPR020860">
    <property type="entry name" value="MIRO_dom"/>
</dbReference>
<keyword evidence="20" id="KW-1185">Reference proteome</keyword>
<dbReference type="OrthoDB" id="10020961at2759"/>
<proteinExistence type="inferred from homology"/>
<evidence type="ECO:0000256" key="10">
    <source>
        <dbReference type="ARBA" id="ARBA00022801"/>
    </source>
</evidence>
<evidence type="ECO:0000256" key="15">
    <source>
        <dbReference type="ARBA" id="ARBA00023136"/>
    </source>
</evidence>
<dbReference type="CDD" id="cd01893">
    <property type="entry name" value="Miro1"/>
    <property type="match status" value="1"/>
</dbReference>
<dbReference type="InterPro" id="IPR013567">
    <property type="entry name" value="EF_hand_assoc_2"/>
</dbReference>
<feature type="domain" description="Miro" evidence="18">
    <location>
        <begin position="415"/>
        <end position="578"/>
    </location>
</feature>
<keyword evidence="8" id="KW-0547">Nucleotide-binding</keyword>
<dbReference type="AlphaFoldDB" id="A0A1Y2F570"/>
<dbReference type="PROSITE" id="PS51419">
    <property type="entry name" value="RAB"/>
    <property type="match status" value="1"/>
</dbReference>
<dbReference type="SUPFAM" id="SSF47473">
    <property type="entry name" value="EF-hand"/>
    <property type="match status" value="1"/>
</dbReference>
<dbReference type="Pfam" id="PF00071">
    <property type="entry name" value="Ras"/>
    <property type="match status" value="2"/>
</dbReference>
<reference evidence="19 20" key="1">
    <citation type="submission" date="2016-08" db="EMBL/GenBank/DDBJ databases">
        <title>A Parts List for Fungal Cellulosomes Revealed by Comparative Genomics.</title>
        <authorList>
            <consortium name="DOE Joint Genome Institute"/>
            <person name="Haitjema C.H."/>
            <person name="Gilmore S.P."/>
            <person name="Henske J.K."/>
            <person name="Solomon K.V."/>
            <person name="De Groot R."/>
            <person name="Kuo A."/>
            <person name="Mondo S.J."/>
            <person name="Salamov A.A."/>
            <person name="Labutti K."/>
            <person name="Zhao Z."/>
            <person name="Chiniquy J."/>
            <person name="Barry K."/>
            <person name="Brewer H.M."/>
            <person name="Purvine S.O."/>
            <person name="Wright A.T."/>
            <person name="Boxma B."/>
            <person name="Van Alen T."/>
            <person name="Hackstein J.H."/>
            <person name="Baker S.E."/>
            <person name="Grigoriev I.V."/>
            <person name="O'Malley M.A."/>
        </authorList>
    </citation>
    <scope>NUCLEOTIDE SEQUENCE [LARGE SCALE GENOMIC DNA]</scope>
    <source>
        <strain evidence="19 20">G1</strain>
    </source>
</reference>
<evidence type="ECO:0000256" key="16">
    <source>
        <dbReference type="ARBA" id="ARBA00032646"/>
    </source>
</evidence>
<evidence type="ECO:0000256" key="9">
    <source>
        <dbReference type="ARBA" id="ARBA00022787"/>
    </source>
</evidence>
<dbReference type="PROSITE" id="PS00018">
    <property type="entry name" value="EF_HAND_1"/>
    <property type="match status" value="1"/>
</dbReference>
<evidence type="ECO:0000256" key="5">
    <source>
        <dbReference type="ARBA" id="ARBA00022692"/>
    </source>
</evidence>
<evidence type="ECO:0000256" key="7">
    <source>
        <dbReference type="ARBA" id="ARBA00022737"/>
    </source>
</evidence>
<keyword evidence="6" id="KW-0479">Metal-binding</keyword>
<dbReference type="Gene3D" id="1.10.238.10">
    <property type="entry name" value="EF-hand"/>
    <property type="match status" value="2"/>
</dbReference>
<dbReference type="FunFam" id="3.40.50.300:FF:000170">
    <property type="entry name" value="Mitochondrial Rho GTPase"/>
    <property type="match status" value="1"/>
</dbReference>
<keyword evidence="7" id="KW-0677">Repeat</keyword>
<keyword evidence="5" id="KW-0812">Transmembrane</keyword>
<keyword evidence="12" id="KW-1133">Transmembrane helix</keyword>
<dbReference type="InterPro" id="IPR027417">
    <property type="entry name" value="P-loop_NTPase"/>
</dbReference>
<evidence type="ECO:0000256" key="1">
    <source>
        <dbReference type="ARBA" id="ARBA00003481"/>
    </source>
</evidence>
<dbReference type="SUPFAM" id="SSF52540">
    <property type="entry name" value="P-loop containing nucleoside triphosphate hydrolases"/>
    <property type="match status" value="2"/>
</dbReference>
<comment type="caution">
    <text evidence="19">The sequence shown here is derived from an EMBL/GenBank/DDBJ whole genome shotgun (WGS) entry which is preliminary data.</text>
</comment>
<dbReference type="GO" id="GO:0005741">
    <property type="term" value="C:mitochondrial outer membrane"/>
    <property type="evidence" value="ECO:0007669"/>
    <property type="project" value="UniProtKB-SubCell"/>
</dbReference>
<evidence type="ECO:0000256" key="11">
    <source>
        <dbReference type="ARBA" id="ARBA00022837"/>
    </source>
</evidence>
<name>A0A1Y2F570_9FUNG</name>
<evidence type="ECO:0000256" key="6">
    <source>
        <dbReference type="ARBA" id="ARBA00022723"/>
    </source>
</evidence>
<dbReference type="SMART" id="SM00173">
    <property type="entry name" value="RAS"/>
    <property type="match status" value="1"/>
</dbReference>
<evidence type="ECO:0000313" key="20">
    <source>
        <dbReference type="Proteomes" id="UP000193920"/>
    </source>
</evidence>
<evidence type="ECO:0000313" key="19">
    <source>
        <dbReference type="EMBL" id="ORY78817.1"/>
    </source>
</evidence>
<dbReference type="InterPro" id="IPR013566">
    <property type="entry name" value="EF_hand_assoc_1"/>
</dbReference>
<evidence type="ECO:0000256" key="8">
    <source>
        <dbReference type="ARBA" id="ARBA00022741"/>
    </source>
</evidence>
<dbReference type="InterPro" id="IPR021181">
    <property type="entry name" value="Miro"/>
</dbReference>
<dbReference type="GO" id="GO:0003924">
    <property type="term" value="F:GTPase activity"/>
    <property type="evidence" value="ECO:0007669"/>
    <property type="project" value="InterPro"/>
</dbReference>
<dbReference type="PANTHER" id="PTHR46819">
    <property type="entry name" value="EF-HAND CALCIUM-BINDING DOMAIN-CONTAINING PROTEIN 7"/>
    <property type="match status" value="1"/>
</dbReference>
<dbReference type="PROSITE" id="PS51421">
    <property type="entry name" value="RAS"/>
    <property type="match status" value="1"/>
</dbReference>
<keyword evidence="15" id="KW-0472">Membrane</keyword>
<dbReference type="InterPro" id="IPR001806">
    <property type="entry name" value="Small_GTPase"/>
</dbReference>
<dbReference type="Gene3D" id="3.40.50.300">
    <property type="entry name" value="P-loop containing nucleotide triphosphate hydrolases"/>
    <property type="match status" value="2"/>
</dbReference>
<feature type="domain" description="Miro" evidence="18">
    <location>
        <begin position="3"/>
        <end position="171"/>
    </location>
</feature>
<evidence type="ECO:0000256" key="4">
    <source>
        <dbReference type="ARBA" id="ARBA00019119"/>
    </source>
</evidence>
<dbReference type="STRING" id="1754190.A0A1Y2F570"/>
<keyword evidence="9" id="KW-1000">Mitochondrion outer membrane</keyword>
<comment type="subcellular location">
    <subcellularLocation>
        <location evidence="2">Mitochondrion outer membrane</location>
        <topology evidence="2">Single-pass type IV membrane protein</topology>
    </subcellularLocation>
</comment>
<dbReference type="GO" id="GO:0005509">
    <property type="term" value="F:calcium ion binding"/>
    <property type="evidence" value="ECO:0007669"/>
    <property type="project" value="InterPro"/>
</dbReference>
<dbReference type="InterPro" id="IPR011992">
    <property type="entry name" value="EF-hand-dom_pair"/>
</dbReference>
<evidence type="ECO:0000256" key="2">
    <source>
        <dbReference type="ARBA" id="ARBA00004200"/>
    </source>
</evidence>
<dbReference type="GO" id="GO:0007005">
    <property type="term" value="P:mitochondrion organization"/>
    <property type="evidence" value="ECO:0007669"/>
    <property type="project" value="InterPro"/>
</dbReference>
<keyword evidence="11" id="KW-0106">Calcium</keyword>
<evidence type="ECO:0000259" key="18">
    <source>
        <dbReference type="PROSITE" id="PS51423"/>
    </source>
</evidence>
<dbReference type="EMBL" id="MCOG01000016">
    <property type="protein sequence ID" value="ORY78817.1"/>
    <property type="molecule type" value="Genomic_DNA"/>
</dbReference>
<dbReference type="Proteomes" id="UP000193920">
    <property type="component" value="Unassembled WGS sequence"/>
</dbReference>
<dbReference type="FunFam" id="1.10.238.10:FF:000011">
    <property type="entry name" value="Mitochondrial Rho GTPase"/>
    <property type="match status" value="1"/>
</dbReference>
<comment type="similarity">
    <text evidence="3">Belongs to the mitochondrial Rho GTPase family.</text>
</comment>
<keyword evidence="10" id="KW-0378">Hydrolase</keyword>
<dbReference type="InterPro" id="IPR018247">
    <property type="entry name" value="EF_Hand_1_Ca_BS"/>
</dbReference>
<dbReference type="FunFam" id="3.40.50.300:FF:000553">
    <property type="entry name" value="Mitochondrial Rho GTPase"/>
    <property type="match status" value="1"/>
</dbReference>
<evidence type="ECO:0000256" key="12">
    <source>
        <dbReference type="ARBA" id="ARBA00022989"/>
    </source>
</evidence>
<evidence type="ECO:0000256" key="13">
    <source>
        <dbReference type="ARBA" id="ARBA00023128"/>
    </source>
</evidence>
<protein>
    <recommendedName>
        <fullName evidence="4">Mitochondrial Rho GTPase 1</fullName>
    </recommendedName>
    <alternativeName>
        <fullName evidence="16">GTPase EF-hand protein of mitochondria 1</fullName>
    </alternativeName>
</protein>
<comment type="function">
    <text evidence="1">Mitochondrial GTPase involved in mitochondrial trafficking. Probably involved in control of anterograde transport of mitochondria and their subcellular distribution.</text>
</comment>
<dbReference type="PIRSF" id="PIRSF037488">
    <property type="entry name" value="Mt_Rho_GTPase"/>
    <property type="match status" value="1"/>
</dbReference>
<dbReference type="PRINTS" id="PR00449">
    <property type="entry name" value="RASTRNSFRMNG"/>
</dbReference>
<keyword evidence="14" id="KW-0342">GTP-binding</keyword>
<dbReference type="InterPro" id="IPR052266">
    <property type="entry name" value="Miro-EF-hand_domain"/>
</dbReference>
<feature type="domain" description="EF-hand" evidence="17">
    <location>
        <begin position="307"/>
        <end position="342"/>
    </location>
</feature>
<keyword evidence="13" id="KW-0496">Mitochondrion</keyword>